<evidence type="ECO:0000313" key="2">
    <source>
        <dbReference type="EMBL" id="KAJ3644762.1"/>
    </source>
</evidence>
<sequence>MRPGERKVLERAIWGKRNVKDLRKRKIWEKERDLEKRGKWRNRLGKRDLEKDRETWGNKRSDLFKETLNWANKREEDLGRNDFGKKEPERSRQEEERKAWKREKLGEKKKNLKKLRGTPGKRGRERKRRKPENNLQKETDDI</sequence>
<evidence type="ECO:0000313" key="3">
    <source>
        <dbReference type="Proteomes" id="UP001168821"/>
    </source>
</evidence>
<keyword evidence="3" id="KW-1185">Reference proteome</keyword>
<feature type="compositionally biased region" description="Basic and acidic residues" evidence="1">
    <location>
        <begin position="75"/>
        <end position="109"/>
    </location>
</feature>
<reference evidence="2" key="1">
    <citation type="journal article" date="2023" name="G3 (Bethesda)">
        <title>Whole genome assemblies of Zophobas morio and Tenebrio molitor.</title>
        <authorList>
            <person name="Kaur S."/>
            <person name="Stinson S.A."/>
            <person name="diCenzo G.C."/>
        </authorList>
    </citation>
    <scope>NUCLEOTIDE SEQUENCE</scope>
    <source>
        <strain evidence="2">QUZm001</strain>
    </source>
</reference>
<feature type="compositionally biased region" description="Basic residues" evidence="1">
    <location>
        <begin position="110"/>
        <end position="130"/>
    </location>
</feature>
<comment type="caution">
    <text evidence="2">The sequence shown here is derived from an EMBL/GenBank/DDBJ whole genome shotgun (WGS) entry which is preliminary data.</text>
</comment>
<gene>
    <name evidence="2" type="ORF">Zmor_022468</name>
</gene>
<evidence type="ECO:0000256" key="1">
    <source>
        <dbReference type="SAM" id="MobiDB-lite"/>
    </source>
</evidence>
<feature type="region of interest" description="Disordered" evidence="1">
    <location>
        <begin position="75"/>
        <end position="142"/>
    </location>
</feature>
<proteinExistence type="predicted"/>
<protein>
    <submittedName>
        <fullName evidence="2">Uncharacterized protein</fullName>
    </submittedName>
</protein>
<feature type="compositionally biased region" description="Basic and acidic residues" evidence="1">
    <location>
        <begin position="131"/>
        <end position="142"/>
    </location>
</feature>
<dbReference type="Proteomes" id="UP001168821">
    <property type="component" value="Unassembled WGS sequence"/>
</dbReference>
<dbReference type="EMBL" id="JALNTZ010000007">
    <property type="protein sequence ID" value="KAJ3644762.1"/>
    <property type="molecule type" value="Genomic_DNA"/>
</dbReference>
<name>A0AA38HWZ3_9CUCU</name>
<organism evidence="2 3">
    <name type="scientific">Zophobas morio</name>
    <dbReference type="NCBI Taxonomy" id="2755281"/>
    <lineage>
        <taxon>Eukaryota</taxon>
        <taxon>Metazoa</taxon>
        <taxon>Ecdysozoa</taxon>
        <taxon>Arthropoda</taxon>
        <taxon>Hexapoda</taxon>
        <taxon>Insecta</taxon>
        <taxon>Pterygota</taxon>
        <taxon>Neoptera</taxon>
        <taxon>Endopterygota</taxon>
        <taxon>Coleoptera</taxon>
        <taxon>Polyphaga</taxon>
        <taxon>Cucujiformia</taxon>
        <taxon>Tenebrionidae</taxon>
        <taxon>Zophobas</taxon>
    </lineage>
</organism>
<accession>A0AA38HWZ3</accession>
<dbReference type="AlphaFoldDB" id="A0AA38HWZ3"/>